<protein>
    <submittedName>
        <fullName evidence="1">DUF2461 domain-containing protein</fullName>
    </submittedName>
</protein>
<name>A0A9X2P7N5_9BACT</name>
<dbReference type="AlphaFoldDB" id="A0A9X2P7N5"/>
<organism evidence="1 2">
    <name type="scientific">Aquiflexum gelatinilyticum</name>
    <dbReference type="NCBI Taxonomy" id="2961943"/>
    <lineage>
        <taxon>Bacteria</taxon>
        <taxon>Pseudomonadati</taxon>
        <taxon>Bacteroidota</taxon>
        <taxon>Cytophagia</taxon>
        <taxon>Cytophagales</taxon>
        <taxon>Cyclobacteriaceae</taxon>
        <taxon>Aquiflexum</taxon>
    </lineage>
</organism>
<keyword evidence="2" id="KW-1185">Reference proteome</keyword>
<dbReference type="NCBIfam" id="TIGR02453">
    <property type="entry name" value="TIGR02453 family protein"/>
    <property type="match status" value="1"/>
</dbReference>
<evidence type="ECO:0000313" key="2">
    <source>
        <dbReference type="Proteomes" id="UP001142175"/>
    </source>
</evidence>
<dbReference type="InterPro" id="IPR012808">
    <property type="entry name" value="CHP02453"/>
</dbReference>
<dbReference type="PANTHER" id="PTHR36452">
    <property type="entry name" value="CHROMOSOME 12, WHOLE GENOME SHOTGUN SEQUENCE"/>
    <property type="match status" value="1"/>
</dbReference>
<proteinExistence type="predicted"/>
<gene>
    <name evidence="1" type="ORF">NU887_14920</name>
</gene>
<dbReference type="PIRSF" id="PIRSF028451">
    <property type="entry name" value="UCP028451"/>
    <property type="match status" value="1"/>
</dbReference>
<dbReference type="EMBL" id="JANSUY010000014">
    <property type="protein sequence ID" value="MCR9016336.1"/>
    <property type="molecule type" value="Genomic_DNA"/>
</dbReference>
<comment type="caution">
    <text evidence="1">The sequence shown here is derived from an EMBL/GenBank/DDBJ whole genome shotgun (WGS) entry which is preliminary data.</text>
</comment>
<dbReference type="PANTHER" id="PTHR36452:SF1">
    <property type="entry name" value="DUF2461 DOMAIN-CONTAINING PROTEIN"/>
    <property type="match status" value="1"/>
</dbReference>
<accession>A0A9X2P7N5</accession>
<dbReference type="Proteomes" id="UP001142175">
    <property type="component" value="Unassembled WGS sequence"/>
</dbReference>
<dbReference type="InterPro" id="IPR015996">
    <property type="entry name" value="UCP028451"/>
</dbReference>
<dbReference type="RefSeq" id="WP_258424186.1">
    <property type="nucleotide sequence ID" value="NZ_JANAEZ010000004.1"/>
</dbReference>
<dbReference type="Pfam" id="PF09365">
    <property type="entry name" value="DUF2461"/>
    <property type="match status" value="1"/>
</dbReference>
<reference evidence="1" key="1">
    <citation type="submission" date="2022-08" db="EMBL/GenBank/DDBJ databases">
        <authorList>
            <person name="Zhang D."/>
        </authorList>
    </citation>
    <scope>NUCLEOTIDE SEQUENCE</scope>
    <source>
        <strain evidence="1">XJ19-11</strain>
    </source>
</reference>
<evidence type="ECO:0000313" key="1">
    <source>
        <dbReference type="EMBL" id="MCR9016336.1"/>
    </source>
</evidence>
<sequence>MANQYLKFLEALSQNNHKSWMDENKAWYLAVKEEFLNDVGEMLAEVSVWEPALSSFKAKDCVFRQNRDVRFSANKDPYKTNFAAYFSVGGKKSLGPGYYVHVQPGNSFLAGGIWMPESESLKKIRQEIDYSGKELDAILNEPKFKKTFSGLEGDKLKNMPKGYEMDHPYIELLKHKSFIVSNPISDVEISSGSFKKKAVEGFKLMKPFHDFLSRAIDESDSGDGLM</sequence>